<dbReference type="GO" id="GO:0005829">
    <property type="term" value="C:cytosol"/>
    <property type="evidence" value="ECO:0007669"/>
    <property type="project" value="TreeGrafter"/>
</dbReference>
<name>A0A926DEL0_9FIRM</name>
<dbReference type="EMBL" id="JACRSP010000002">
    <property type="protein sequence ID" value="MBC8536379.1"/>
    <property type="molecule type" value="Genomic_DNA"/>
</dbReference>
<reference evidence="1" key="1">
    <citation type="submission" date="2020-08" db="EMBL/GenBank/DDBJ databases">
        <title>Genome public.</title>
        <authorList>
            <person name="Liu C."/>
            <person name="Sun Q."/>
        </authorList>
    </citation>
    <scope>NUCLEOTIDE SEQUENCE</scope>
    <source>
        <strain evidence="1">BX7</strain>
    </source>
</reference>
<dbReference type="InterPro" id="IPR006439">
    <property type="entry name" value="HAD-SF_hydro_IA"/>
</dbReference>
<dbReference type="InterPro" id="IPR023214">
    <property type="entry name" value="HAD_sf"/>
</dbReference>
<organism evidence="1 2">
    <name type="scientific">Feifania hominis</name>
    <dbReference type="NCBI Taxonomy" id="2763660"/>
    <lineage>
        <taxon>Bacteria</taxon>
        <taxon>Bacillati</taxon>
        <taxon>Bacillota</taxon>
        <taxon>Clostridia</taxon>
        <taxon>Eubacteriales</taxon>
        <taxon>Feifaniaceae</taxon>
        <taxon>Feifania</taxon>
    </lineage>
</organism>
<dbReference type="InterPro" id="IPR041492">
    <property type="entry name" value="HAD_2"/>
</dbReference>
<comment type="caution">
    <text evidence="1">The sequence shown here is derived from an EMBL/GenBank/DDBJ whole genome shotgun (WGS) entry which is preliminary data.</text>
</comment>
<dbReference type="RefSeq" id="WP_249300167.1">
    <property type="nucleotide sequence ID" value="NZ_JACRSP010000002.1"/>
</dbReference>
<dbReference type="GO" id="GO:0006281">
    <property type="term" value="P:DNA repair"/>
    <property type="evidence" value="ECO:0007669"/>
    <property type="project" value="TreeGrafter"/>
</dbReference>
<dbReference type="InterPro" id="IPR050155">
    <property type="entry name" value="HAD-like_hydrolase_sf"/>
</dbReference>
<dbReference type="SFLD" id="SFLDS00003">
    <property type="entry name" value="Haloacid_Dehalogenase"/>
    <property type="match status" value="1"/>
</dbReference>
<dbReference type="Proteomes" id="UP000620366">
    <property type="component" value="Unassembled WGS sequence"/>
</dbReference>
<dbReference type="Pfam" id="PF13419">
    <property type="entry name" value="HAD_2"/>
    <property type="match status" value="1"/>
</dbReference>
<sequence length="224" mass="24725">MIRAVLFDYDGTLADTVPDVAAAGNRALAILGCPTHAEERTFYPFLGDGERQLVMRMLPAALWDDDETVDRMWALYREHYIPHMTDLTRPFPGIVELLRTLRALGIKTAIQTNKMHDYLPDILRGVFGGEPLFDAWQGNDRVTPLKPHPDHALKIAAALGVEPGECAFVGDSRQDMLAATAAGMLPVGVAWGYQPTQVLRETGARAILEHPSQLTDLIGEINRV</sequence>
<dbReference type="InterPro" id="IPR036412">
    <property type="entry name" value="HAD-like_sf"/>
</dbReference>
<gene>
    <name evidence="1" type="ORF">H8695_06690</name>
</gene>
<dbReference type="SUPFAM" id="SSF56784">
    <property type="entry name" value="HAD-like"/>
    <property type="match status" value="1"/>
</dbReference>
<dbReference type="NCBIfam" id="TIGR01509">
    <property type="entry name" value="HAD-SF-IA-v3"/>
    <property type="match status" value="1"/>
</dbReference>
<dbReference type="AlphaFoldDB" id="A0A926DEL0"/>
<dbReference type="PRINTS" id="PR00413">
    <property type="entry name" value="HADHALOGNASE"/>
</dbReference>
<dbReference type="Gene3D" id="3.40.50.1000">
    <property type="entry name" value="HAD superfamily/HAD-like"/>
    <property type="match status" value="1"/>
</dbReference>
<dbReference type="PANTHER" id="PTHR43434">
    <property type="entry name" value="PHOSPHOGLYCOLATE PHOSPHATASE"/>
    <property type="match status" value="1"/>
</dbReference>
<dbReference type="SFLD" id="SFLDG01135">
    <property type="entry name" value="C1.5.6:_HAD__Beta-PGM__Phospha"/>
    <property type="match status" value="1"/>
</dbReference>
<protein>
    <submittedName>
        <fullName evidence="1">HAD-IA family hydrolase</fullName>
    </submittedName>
</protein>
<evidence type="ECO:0000313" key="1">
    <source>
        <dbReference type="EMBL" id="MBC8536379.1"/>
    </source>
</evidence>
<evidence type="ECO:0000313" key="2">
    <source>
        <dbReference type="Proteomes" id="UP000620366"/>
    </source>
</evidence>
<accession>A0A926DEL0</accession>
<proteinExistence type="predicted"/>
<keyword evidence="2" id="KW-1185">Reference proteome</keyword>
<dbReference type="GO" id="GO:0008967">
    <property type="term" value="F:phosphoglycolate phosphatase activity"/>
    <property type="evidence" value="ECO:0007669"/>
    <property type="project" value="TreeGrafter"/>
</dbReference>
<keyword evidence="1" id="KW-0378">Hydrolase</keyword>
<dbReference type="InterPro" id="IPR023198">
    <property type="entry name" value="PGP-like_dom2"/>
</dbReference>
<dbReference type="Gene3D" id="1.10.150.240">
    <property type="entry name" value="Putative phosphatase, domain 2"/>
    <property type="match status" value="1"/>
</dbReference>
<dbReference type="SFLD" id="SFLDG01129">
    <property type="entry name" value="C1.5:_HAD__Beta-PGM__Phosphata"/>
    <property type="match status" value="1"/>
</dbReference>
<dbReference type="PANTHER" id="PTHR43434:SF1">
    <property type="entry name" value="PHOSPHOGLYCOLATE PHOSPHATASE"/>
    <property type="match status" value="1"/>
</dbReference>